<dbReference type="CDD" id="cd00833">
    <property type="entry name" value="PKS"/>
    <property type="match status" value="1"/>
</dbReference>
<gene>
    <name evidence="8" type="ORF">ACFORG_11125</name>
</gene>
<dbReference type="Pfam" id="PF02801">
    <property type="entry name" value="Ketoacyl-synt_C"/>
    <property type="match status" value="1"/>
</dbReference>
<dbReference type="SMART" id="SM00822">
    <property type="entry name" value="PKS_KR"/>
    <property type="match status" value="1"/>
</dbReference>
<dbReference type="SUPFAM" id="SSF53901">
    <property type="entry name" value="Thiolase-like"/>
    <property type="match status" value="1"/>
</dbReference>
<evidence type="ECO:0000256" key="1">
    <source>
        <dbReference type="ARBA" id="ARBA00022450"/>
    </source>
</evidence>
<evidence type="ECO:0000256" key="2">
    <source>
        <dbReference type="ARBA" id="ARBA00022553"/>
    </source>
</evidence>
<evidence type="ECO:0000259" key="5">
    <source>
        <dbReference type="PROSITE" id="PS50075"/>
    </source>
</evidence>
<dbReference type="InterPro" id="IPR049551">
    <property type="entry name" value="PKS_DH_C"/>
</dbReference>
<dbReference type="InterPro" id="IPR020841">
    <property type="entry name" value="PKS_Beta-ketoAc_synthase_dom"/>
</dbReference>
<dbReference type="Gene3D" id="3.40.50.720">
    <property type="entry name" value="NAD(P)-binding Rossmann-like Domain"/>
    <property type="match status" value="1"/>
</dbReference>
<dbReference type="InterPro" id="IPR049900">
    <property type="entry name" value="PKS_mFAS_DH"/>
</dbReference>
<dbReference type="InterPro" id="IPR057326">
    <property type="entry name" value="KR_dom"/>
</dbReference>
<dbReference type="Gene3D" id="3.40.50.1820">
    <property type="entry name" value="alpha/beta hydrolase"/>
    <property type="match status" value="1"/>
</dbReference>
<dbReference type="Gene3D" id="3.30.70.3290">
    <property type="match status" value="1"/>
</dbReference>
<dbReference type="Pfam" id="PF21394">
    <property type="entry name" value="Beta-ketacyl_N"/>
    <property type="match status" value="1"/>
</dbReference>
<dbReference type="SUPFAM" id="SSF52151">
    <property type="entry name" value="FabD/lysophospholipase-like"/>
    <property type="match status" value="1"/>
</dbReference>
<dbReference type="InterPro" id="IPR001031">
    <property type="entry name" value="Thioesterase"/>
</dbReference>
<organism evidence="8 9">
    <name type="scientific">Lutimaribacter marinistellae</name>
    <dbReference type="NCBI Taxonomy" id="1820329"/>
    <lineage>
        <taxon>Bacteria</taxon>
        <taxon>Pseudomonadati</taxon>
        <taxon>Pseudomonadota</taxon>
        <taxon>Alphaproteobacteria</taxon>
        <taxon>Rhodobacterales</taxon>
        <taxon>Roseobacteraceae</taxon>
        <taxon>Lutimaribacter</taxon>
    </lineage>
</organism>
<dbReference type="SMART" id="SM00824">
    <property type="entry name" value="PKS_TE"/>
    <property type="match status" value="1"/>
</dbReference>
<dbReference type="InterPro" id="IPR020807">
    <property type="entry name" value="PKS_DH"/>
</dbReference>
<dbReference type="Pfam" id="PF00698">
    <property type="entry name" value="Acyl_transf_1"/>
    <property type="match status" value="1"/>
</dbReference>
<dbReference type="Gene3D" id="3.10.129.110">
    <property type="entry name" value="Polyketide synthase dehydratase"/>
    <property type="match status" value="1"/>
</dbReference>
<dbReference type="InterPro" id="IPR014030">
    <property type="entry name" value="Ketoacyl_synth_N"/>
</dbReference>
<dbReference type="Pfam" id="PF08659">
    <property type="entry name" value="KR"/>
    <property type="match status" value="1"/>
</dbReference>
<comment type="caution">
    <text evidence="8">The sequence shown here is derived from an EMBL/GenBank/DDBJ whole genome shotgun (WGS) entry which is preliminary data.</text>
</comment>
<dbReference type="Pfam" id="PF00550">
    <property type="entry name" value="PP-binding"/>
    <property type="match status" value="1"/>
</dbReference>
<feature type="active site" description="Proton donor; for dehydratase activity" evidence="4">
    <location>
        <position position="1584"/>
    </location>
</feature>
<reference evidence="9" key="1">
    <citation type="journal article" date="2019" name="Int. J. Syst. Evol. Microbiol.">
        <title>The Global Catalogue of Microorganisms (GCM) 10K type strain sequencing project: providing services to taxonomists for standard genome sequencing and annotation.</title>
        <authorList>
            <consortium name="The Broad Institute Genomics Platform"/>
            <consortium name="The Broad Institute Genome Sequencing Center for Infectious Disease"/>
            <person name="Wu L."/>
            <person name="Ma J."/>
        </authorList>
    </citation>
    <scope>NUCLEOTIDE SEQUENCE [LARGE SCALE GENOMIC DNA]</scope>
    <source>
        <strain evidence="9">KCTC 42911</strain>
    </source>
</reference>
<dbReference type="EMBL" id="JBHRXI010000010">
    <property type="protein sequence ID" value="MFC3614314.1"/>
    <property type="molecule type" value="Genomic_DNA"/>
</dbReference>
<dbReference type="InterPro" id="IPR020802">
    <property type="entry name" value="TesA-like"/>
</dbReference>
<feature type="domain" description="Ketosynthase family 3 (KS3)" evidence="6">
    <location>
        <begin position="10"/>
        <end position="438"/>
    </location>
</feature>
<feature type="region of interest" description="N-terminal hotdog fold" evidence="4">
    <location>
        <begin position="1387"/>
        <end position="1507"/>
    </location>
</feature>
<dbReference type="InterPro" id="IPR018201">
    <property type="entry name" value="Ketoacyl_synth_AS"/>
</dbReference>
<dbReference type="InterPro" id="IPR029058">
    <property type="entry name" value="AB_hydrolase_fold"/>
</dbReference>
<dbReference type="InterPro" id="IPR014043">
    <property type="entry name" value="Acyl_transferase_dom"/>
</dbReference>
<dbReference type="SMART" id="SM00826">
    <property type="entry name" value="PKS_DH"/>
    <property type="match status" value="1"/>
</dbReference>
<dbReference type="Pfam" id="PF22621">
    <property type="entry name" value="CurL-like_PKS_C"/>
    <property type="match status" value="1"/>
</dbReference>
<dbReference type="InterPro" id="IPR049552">
    <property type="entry name" value="PKS_DH_N"/>
</dbReference>
<protein>
    <submittedName>
        <fullName evidence="8">SDR family NAD(P)-dependent oxidoreductase</fullName>
    </submittedName>
</protein>
<dbReference type="SUPFAM" id="SSF51735">
    <property type="entry name" value="NAD(P)-binding Rossmann-fold domains"/>
    <property type="match status" value="2"/>
</dbReference>
<evidence type="ECO:0000256" key="4">
    <source>
        <dbReference type="PROSITE-ProRule" id="PRU01363"/>
    </source>
</evidence>
<feature type="active site" description="Proton acceptor; for dehydratase activity" evidence="4">
    <location>
        <position position="1418"/>
    </location>
</feature>
<dbReference type="PROSITE" id="PS50075">
    <property type="entry name" value="CARRIER"/>
    <property type="match status" value="1"/>
</dbReference>
<dbReference type="InterPro" id="IPR036736">
    <property type="entry name" value="ACP-like_sf"/>
</dbReference>
<dbReference type="SUPFAM" id="SSF53474">
    <property type="entry name" value="alpha/beta-Hydrolases"/>
    <property type="match status" value="1"/>
</dbReference>
<evidence type="ECO:0000259" key="6">
    <source>
        <dbReference type="PROSITE" id="PS52004"/>
    </source>
</evidence>
<dbReference type="SMART" id="SM00825">
    <property type="entry name" value="PKS_KS"/>
    <property type="match status" value="1"/>
</dbReference>
<dbReference type="PANTHER" id="PTHR43775:SF51">
    <property type="entry name" value="INACTIVE PHENOLPHTHIOCEROL SYNTHESIS POLYKETIDE SYNTHASE TYPE I PKS1-RELATED"/>
    <property type="match status" value="1"/>
</dbReference>
<name>A0ABV7THW6_9RHOB</name>
<dbReference type="InterPro" id="IPR036291">
    <property type="entry name" value="NAD(P)-bd_dom_sf"/>
</dbReference>
<feature type="domain" description="Carrier" evidence="5">
    <location>
        <begin position="1767"/>
        <end position="1842"/>
    </location>
</feature>
<dbReference type="Gene3D" id="3.30.70.250">
    <property type="entry name" value="Malonyl-CoA ACP transacylase, ACP-binding"/>
    <property type="match status" value="1"/>
</dbReference>
<dbReference type="Pfam" id="PF14765">
    <property type="entry name" value="PS-DH"/>
    <property type="match status" value="1"/>
</dbReference>
<dbReference type="InterPro" id="IPR016039">
    <property type="entry name" value="Thiolase-like"/>
</dbReference>
<dbReference type="PROSITE" id="PS52004">
    <property type="entry name" value="KS3_2"/>
    <property type="match status" value="1"/>
</dbReference>
<dbReference type="SMART" id="SM00823">
    <property type="entry name" value="PKS_PP"/>
    <property type="match status" value="1"/>
</dbReference>
<dbReference type="Gene3D" id="3.40.366.10">
    <property type="entry name" value="Malonyl-Coenzyme A Acyl Carrier Protein, domain 2"/>
    <property type="match status" value="1"/>
</dbReference>
<keyword evidence="1" id="KW-0596">Phosphopantetheine</keyword>
<dbReference type="InterPro" id="IPR050091">
    <property type="entry name" value="PKS_NRPS_Biosynth_Enz"/>
</dbReference>
<evidence type="ECO:0000313" key="8">
    <source>
        <dbReference type="EMBL" id="MFC3614314.1"/>
    </source>
</evidence>
<dbReference type="InterPro" id="IPR049490">
    <property type="entry name" value="C883_1060-like_KR_N"/>
</dbReference>
<dbReference type="PROSITE" id="PS00606">
    <property type="entry name" value="KS3_1"/>
    <property type="match status" value="1"/>
</dbReference>
<evidence type="ECO:0000313" key="9">
    <source>
        <dbReference type="Proteomes" id="UP001595629"/>
    </source>
</evidence>
<dbReference type="Pfam" id="PF00109">
    <property type="entry name" value="ketoacyl-synt"/>
    <property type="match status" value="1"/>
</dbReference>
<keyword evidence="2" id="KW-0597">Phosphoprotein</keyword>
<dbReference type="PANTHER" id="PTHR43775">
    <property type="entry name" value="FATTY ACID SYNTHASE"/>
    <property type="match status" value="1"/>
</dbReference>
<keyword evidence="3" id="KW-0808">Transferase</keyword>
<dbReference type="InterPro" id="IPR013968">
    <property type="entry name" value="PKS_KR"/>
</dbReference>
<feature type="domain" description="PKS/mFAS DH" evidence="7">
    <location>
        <begin position="1387"/>
        <end position="1669"/>
    </location>
</feature>
<dbReference type="PROSITE" id="PS52019">
    <property type="entry name" value="PKS_MFAS_DH"/>
    <property type="match status" value="1"/>
</dbReference>
<dbReference type="Gene3D" id="1.10.1200.10">
    <property type="entry name" value="ACP-like"/>
    <property type="match status" value="1"/>
</dbReference>
<dbReference type="InterPro" id="IPR001227">
    <property type="entry name" value="Ac_transferase_dom_sf"/>
</dbReference>
<dbReference type="InterPro" id="IPR020806">
    <property type="entry name" value="PKS_PP-bd"/>
</dbReference>
<dbReference type="InterPro" id="IPR009081">
    <property type="entry name" value="PP-bd_ACP"/>
</dbReference>
<accession>A0ABV7THW6</accession>
<sequence>MGTRDIENRSGDIAIVGMSVCVPGAGSAAQFWDNLRAGLESIRPLSEEELLEAGESPELLSHPDYVRAAAPLDGFDMFDAEFFGFSPKEAAILDPQHRKFLEVAWEAMEQSGHPPRSLDGRVGVYAGCGMGSYFYFNICSNPGLVEDTGMFLLRHTGNDKDFLSTRVSHVFDLNGPSVNMQTACSTSLVAIHYAAQALRDGECDMALAGGVTIELPQGRGYLFKENEILSPDGHCHAFDHRAQGTVFGSGAGAVALRRLEDAIADGDHIWAVLKGSAINNDGAAKAGYLAPSVDGQAAAVTKALAAAGVSAETVDYVECHGTGTYLGDPIEISALTEAYRAQTGDVGYCGVGSVKTNIGHLDTAAGVASVVKTAMALHHRQIPPSLGYEAPNPAIDFETSPFRVNDRLKEWVSHAGPRRGAVNSLGVGGTNAHAILEEAPERAASEESDFPFQILCLSARSRAALDGNAKALAAWLRDTPDADLADVAYTLKEGRHAFEKRRVLVAETPEEAAALLEEGDPRRVFSHDALDGTPETIFMFPGGGAQYAGMARDLYETEPVFADWMDRGLDHLQKQLDYDIRAIWLPEDDAEDADRQLQKPSVQLPLIMIVEYALAQLWMSWGVRPAALVGHSMGENTAACLAGVMGFEDCIDLVLLRGRLFDTVPAGGMLSISLPLAEVEALKGEELDIASVNAPRLTAVSGPQEALDRLADELTQREVEFQRVQIDIAAHSRMLDPILDGFRGFLRGLDLKPPQIPVMSNRTGGELTAAQATSPDYWTEQLRNTVLFADCIEGLASNPGRVFLEVGPGKALSTLAQMSTQVSPNQVLSSLRHPQQKIADDAYFLGVIGRLWALGVEADWPQIWGEARRNRLPLPTYAFQRSRYFIEPGQPVQATASSGPVRNADITKWGWRQAWRPRLAECDIDVETELAQAGPYRWLIFEDDAGIAAPVIARLEDAGHMVSRVRSGDTFAKHGPGQYALAPEQGRHGYDQLFHDLAEEGRLPDRIGHFWLVTDRETFRPGDSFFDRNMAHGLLSLTHMAQAMGNVEMPDRVHLEVFTTGAAQVRDEALPYPEKACIAGPVGVMPREMPGMTCGWIDIELPERSGRSLFGRAADSTDRMTPRLLEELMSEPGNIIAAWRGEKRFGQSWKPADLTEDAPVFRDGGTYLITGGFGGIGQVVARDLMERHGANVVLLGRAPLPERDNWEHYLATHAPHDRAAQRIRALQALEATASGRVMSVAADVCNIEQMRAAVAQAEDAFGAITGVIHAAGRVDDGPIMTRTDAEMGQVLAPKITGLQVLDQVFPDGMVEVMVLFSSSSTATRPAGQVDYIAANEYLNAWAKSRVNAATRVVAVNWGVWADAGMAAEAMAARLGGNRPSERAPVDAPLLDEAGFDAEGNRIFVTTLRTEDSWVLDQHRTASGEALMPGTGYIELAAEALRAHGIEGPFTIRDLYFFRPLWTGAAPREVVTRLEPVRGGFAFSVHAAVEGGYILNAQAVLEAGGDTAAPVDLAAIAARCGTVEHAVPGAAIRSPQEAHLQFGPRWQVTRQTAVAEGEGLARLSLPEAYRGDPSVGYLLHPGLLDLATGWAISLAPGYDRAALWVPVSYREIRVHAPLPGEVRSWVRLSDGAVPIDGFVSFDVTLTDAEGAVLLEVEGFQMQRTNEVLTRPAQEPADADATELGLVATGRDAPLSPEEQRLHHNIGQGIRAEEGAEALRRALNAGKSQILVSSMDLPALITQADRAVAQQETGGQSFDRPQLDTDYVAPQGEIETELAGFFETLLGVSQVGAEDSFFDLGGHSLIAVRLFAQIKRRFGTEFPISLLFEAPSVARIAERIEARIGPRDDAPPEEDAPTLRHVVPLHEARDSGATPFFIVAGMFGNVLNLRHLALMLGRERTVYGLQARGLIGDEAPHDRVDAAATDYIAEMRQVQPEGPYLLGGFSGGGIVAYEMARQLEEAGETVGVVVMLDTPLPVRPDLSRQDKALIKMQEFRRKGPGYLAEWAKARVAWEMEKRRAPRPDNGVAAFNNERIEAAFRAAVGSYRLQPWNGKLVLFRPPLDRYWQVSGGNWVSREREYVFEDNQWSAWVPDLRVIEVPGDHDSMVLVPNVSVLAEHLKSVLEEVDPSPPIRRAAE</sequence>
<dbReference type="Gene3D" id="3.40.47.10">
    <property type="match status" value="1"/>
</dbReference>
<dbReference type="Proteomes" id="UP001595629">
    <property type="component" value="Unassembled WGS sequence"/>
</dbReference>
<dbReference type="SUPFAM" id="SSF55048">
    <property type="entry name" value="Probable ACP-binding domain of malonyl-CoA ACP transacylase"/>
    <property type="match status" value="1"/>
</dbReference>
<evidence type="ECO:0000256" key="3">
    <source>
        <dbReference type="ARBA" id="ARBA00022679"/>
    </source>
</evidence>
<keyword evidence="9" id="KW-1185">Reference proteome</keyword>
<dbReference type="InterPro" id="IPR014031">
    <property type="entry name" value="Ketoacyl_synth_C"/>
</dbReference>
<dbReference type="Pfam" id="PF00975">
    <property type="entry name" value="Thioesterase"/>
    <property type="match status" value="1"/>
</dbReference>
<dbReference type="SMART" id="SM00827">
    <property type="entry name" value="PKS_AT"/>
    <property type="match status" value="1"/>
</dbReference>
<dbReference type="InterPro" id="IPR016036">
    <property type="entry name" value="Malonyl_transacylase_ACP-bd"/>
</dbReference>
<dbReference type="Pfam" id="PF21089">
    <property type="entry name" value="PKS_DH_N"/>
    <property type="match status" value="1"/>
</dbReference>
<dbReference type="RefSeq" id="WP_386735516.1">
    <property type="nucleotide sequence ID" value="NZ_JBHRXI010000010.1"/>
</dbReference>
<dbReference type="InterPro" id="IPR042104">
    <property type="entry name" value="PKS_dehydratase_sf"/>
</dbReference>
<dbReference type="CDD" id="cd08953">
    <property type="entry name" value="KR_2_SDR_x"/>
    <property type="match status" value="1"/>
</dbReference>
<evidence type="ECO:0000259" key="7">
    <source>
        <dbReference type="PROSITE" id="PS52019"/>
    </source>
</evidence>
<dbReference type="InterPro" id="IPR016035">
    <property type="entry name" value="Acyl_Trfase/lysoPLipase"/>
</dbReference>
<feature type="region of interest" description="C-terminal hotdog fold" evidence="4">
    <location>
        <begin position="1520"/>
        <end position="1669"/>
    </location>
</feature>
<dbReference type="SUPFAM" id="SSF47336">
    <property type="entry name" value="ACP-like"/>
    <property type="match status" value="1"/>
</dbReference>
<proteinExistence type="predicted"/>